<dbReference type="InterPro" id="IPR011037">
    <property type="entry name" value="Pyrv_Knase-like_insert_dom_sf"/>
</dbReference>
<comment type="caution">
    <text evidence="2">The sequence shown here is derived from an EMBL/GenBank/DDBJ whole genome shotgun (WGS) entry which is preliminary data.</text>
</comment>
<proteinExistence type="predicted"/>
<evidence type="ECO:0000259" key="1">
    <source>
        <dbReference type="PROSITE" id="PS51340"/>
    </source>
</evidence>
<dbReference type="Gene3D" id="2.40.33.20">
    <property type="entry name" value="PK beta-barrel domain-like"/>
    <property type="match status" value="1"/>
</dbReference>
<dbReference type="Pfam" id="PF03473">
    <property type="entry name" value="MOSC"/>
    <property type="match status" value="1"/>
</dbReference>
<dbReference type="InterPro" id="IPR052716">
    <property type="entry name" value="MOSC_domain"/>
</dbReference>
<dbReference type="AlphaFoldDB" id="A0A5B0W831"/>
<dbReference type="PANTHER" id="PTHR36930">
    <property type="entry name" value="METAL-SULFUR CLUSTER BIOSYNTHESIS PROTEINS YUAD-RELATED"/>
    <property type="match status" value="1"/>
</dbReference>
<dbReference type="GO" id="GO:0030151">
    <property type="term" value="F:molybdenum ion binding"/>
    <property type="evidence" value="ECO:0007669"/>
    <property type="project" value="InterPro"/>
</dbReference>
<dbReference type="PROSITE" id="PS51340">
    <property type="entry name" value="MOSC"/>
    <property type="match status" value="1"/>
</dbReference>
<protein>
    <submittedName>
        <fullName evidence="2">MOSC domain-containing protein</fullName>
    </submittedName>
</protein>
<dbReference type="Proteomes" id="UP000323608">
    <property type="component" value="Unassembled WGS sequence"/>
</dbReference>
<sequence>MKVVRLYRYPVKGLSSELMAKVELVPGHGFPGDRQYAVTDGSIEIDPVAPQPAAKSHFLMLAKYEALAELQTTFHSQPDRLEVRAKDSTREFKLSDEQDRKELAWHLARMAGADLRGEPKVVYSPGHQFTDVSVHSPDLMRSISLINLETVADLAHRVGMDLDPLRFRANLYFKQAAPSTELDWVGQRLQIGGVILKVVRRTRRCPATSVNPKTAVRDINLPLAIREYRENADLGIYASIERGGTILPGDTLTLLPPSDTPGDAIQESQVE</sequence>
<dbReference type="InterPro" id="IPR005303">
    <property type="entry name" value="MOCOS_middle"/>
</dbReference>
<organism evidence="2 3">
    <name type="scientific">Rhizobium tropici</name>
    <dbReference type="NCBI Taxonomy" id="398"/>
    <lineage>
        <taxon>Bacteria</taxon>
        <taxon>Pseudomonadati</taxon>
        <taxon>Pseudomonadota</taxon>
        <taxon>Alphaproteobacteria</taxon>
        <taxon>Hyphomicrobiales</taxon>
        <taxon>Rhizobiaceae</taxon>
        <taxon>Rhizobium/Agrobacterium group</taxon>
        <taxon>Rhizobium</taxon>
    </lineage>
</organism>
<dbReference type="RefSeq" id="WP_149634146.1">
    <property type="nucleotide sequence ID" value="NZ_VNIP01000005.1"/>
</dbReference>
<dbReference type="Pfam" id="PF03476">
    <property type="entry name" value="MOSC_N"/>
    <property type="match status" value="1"/>
</dbReference>
<dbReference type="InterPro" id="IPR005302">
    <property type="entry name" value="MoCF_Sase_C"/>
</dbReference>
<reference evidence="2 3" key="1">
    <citation type="submission" date="2019-07" db="EMBL/GenBank/DDBJ databases">
        <title>The Draft Genome Sequence of Rhizobium tropici SARCC-755 Associated with Superior Nodulation on Pigeonpea (Cajanus cajan (L.) Millsp.).</title>
        <authorList>
            <person name="Bopape F.L."/>
            <person name="Hassen A.I."/>
            <person name="Swanevelder Z.H."/>
            <person name="Gwata E.T."/>
        </authorList>
    </citation>
    <scope>NUCLEOTIDE SEQUENCE [LARGE SCALE GENOMIC DNA]</scope>
    <source>
        <strain evidence="2 3">SARCC-755</strain>
    </source>
</reference>
<accession>A0A5B0W831</accession>
<dbReference type="OrthoDB" id="581532at2"/>
<feature type="domain" description="MOSC" evidence="1">
    <location>
        <begin position="113"/>
        <end position="255"/>
    </location>
</feature>
<dbReference type="EMBL" id="VNIP01000005">
    <property type="protein sequence ID" value="KAA1183074.1"/>
    <property type="molecule type" value="Genomic_DNA"/>
</dbReference>
<evidence type="ECO:0000313" key="3">
    <source>
        <dbReference type="Proteomes" id="UP000323608"/>
    </source>
</evidence>
<name>A0A5B0W831_RHITR</name>
<dbReference type="SUPFAM" id="SSF50800">
    <property type="entry name" value="PK beta-barrel domain-like"/>
    <property type="match status" value="1"/>
</dbReference>
<evidence type="ECO:0000313" key="2">
    <source>
        <dbReference type="EMBL" id="KAA1183074.1"/>
    </source>
</evidence>
<gene>
    <name evidence="2" type="ORF">FP026_08225</name>
</gene>
<dbReference type="GO" id="GO:0030170">
    <property type="term" value="F:pyridoxal phosphate binding"/>
    <property type="evidence" value="ECO:0007669"/>
    <property type="project" value="InterPro"/>
</dbReference>
<dbReference type="PANTHER" id="PTHR36930:SF1">
    <property type="entry name" value="MOSC DOMAIN-CONTAINING PROTEIN"/>
    <property type="match status" value="1"/>
</dbReference>
<dbReference type="GO" id="GO:0003824">
    <property type="term" value="F:catalytic activity"/>
    <property type="evidence" value="ECO:0007669"/>
    <property type="project" value="InterPro"/>
</dbReference>